<accession>A0A7K1USJ0</accession>
<dbReference type="Proteomes" id="UP000466794">
    <property type="component" value="Unassembled WGS sequence"/>
</dbReference>
<feature type="region of interest" description="Disordered" evidence="1">
    <location>
        <begin position="1"/>
        <end position="38"/>
    </location>
</feature>
<dbReference type="AlphaFoldDB" id="A0A7K1USJ0"/>
<feature type="region of interest" description="Disordered" evidence="1">
    <location>
        <begin position="55"/>
        <end position="90"/>
    </location>
</feature>
<dbReference type="RefSeq" id="WP_157386622.1">
    <property type="nucleotide sequence ID" value="NZ_WRPP01000001.1"/>
</dbReference>
<sequence length="90" mass="10187">MTSTHPPQATRHPSPHVTARRIPTDATDPDDPSVVYWPEPSPLRPWWDTIMQPAMRADPVAPRSPDPRHPRARSPYPRRTRSAARATTAH</sequence>
<gene>
    <name evidence="2" type="ORF">GPX89_08330</name>
</gene>
<dbReference type="EMBL" id="WRPP01000001">
    <property type="protein sequence ID" value="MVU77251.1"/>
    <property type="molecule type" value="Genomic_DNA"/>
</dbReference>
<evidence type="ECO:0000256" key="1">
    <source>
        <dbReference type="SAM" id="MobiDB-lite"/>
    </source>
</evidence>
<evidence type="ECO:0000313" key="2">
    <source>
        <dbReference type="EMBL" id="MVU77251.1"/>
    </source>
</evidence>
<feature type="compositionally biased region" description="Basic residues" evidence="1">
    <location>
        <begin position="70"/>
        <end position="82"/>
    </location>
</feature>
<evidence type="ECO:0000313" key="3">
    <source>
        <dbReference type="Proteomes" id="UP000466794"/>
    </source>
</evidence>
<comment type="caution">
    <text evidence="2">The sequence shown here is derived from an EMBL/GenBank/DDBJ whole genome shotgun (WGS) entry which is preliminary data.</text>
</comment>
<protein>
    <submittedName>
        <fullName evidence="2">Uncharacterized protein</fullName>
    </submittedName>
</protein>
<organism evidence="2 3">
    <name type="scientific">Nocardia terrae</name>
    <dbReference type="NCBI Taxonomy" id="2675851"/>
    <lineage>
        <taxon>Bacteria</taxon>
        <taxon>Bacillati</taxon>
        <taxon>Actinomycetota</taxon>
        <taxon>Actinomycetes</taxon>
        <taxon>Mycobacteriales</taxon>
        <taxon>Nocardiaceae</taxon>
        <taxon>Nocardia</taxon>
    </lineage>
</organism>
<proteinExistence type="predicted"/>
<keyword evidence="3" id="KW-1185">Reference proteome</keyword>
<name>A0A7K1USJ0_9NOCA</name>
<reference evidence="2 3" key="1">
    <citation type="submission" date="2019-12" db="EMBL/GenBank/DDBJ databases">
        <title>Nocardia sp. nov. ET3-3 isolated from soil.</title>
        <authorList>
            <person name="Kanchanasin P."/>
            <person name="Tanasupawat S."/>
            <person name="Yuki M."/>
            <person name="Kudo T."/>
        </authorList>
    </citation>
    <scope>NUCLEOTIDE SEQUENCE [LARGE SCALE GENOMIC DNA]</scope>
    <source>
        <strain evidence="2 3">ET3-3</strain>
    </source>
</reference>